<name>A0AB39TVT0_9ACTN</name>
<dbReference type="EMBL" id="CP163445">
    <property type="protein sequence ID" value="XDQ83209.1"/>
    <property type="molecule type" value="Genomic_DNA"/>
</dbReference>
<organism evidence="1">
    <name type="scientific">Streptomyces sp. Y1</name>
    <dbReference type="NCBI Taxonomy" id="3238634"/>
    <lineage>
        <taxon>Bacteria</taxon>
        <taxon>Bacillati</taxon>
        <taxon>Actinomycetota</taxon>
        <taxon>Actinomycetes</taxon>
        <taxon>Kitasatosporales</taxon>
        <taxon>Streptomycetaceae</taxon>
        <taxon>Streptomyces</taxon>
    </lineage>
</organism>
<evidence type="ECO:0000313" key="1">
    <source>
        <dbReference type="EMBL" id="XDQ83209.1"/>
    </source>
</evidence>
<protein>
    <recommendedName>
        <fullName evidence="2">Transposase</fullName>
    </recommendedName>
</protein>
<dbReference type="RefSeq" id="WP_157882052.1">
    <property type="nucleotide sequence ID" value="NZ_CP163445.1"/>
</dbReference>
<gene>
    <name evidence="1" type="ORF">AB2U05_34235</name>
</gene>
<dbReference type="AlphaFoldDB" id="A0AB39TVT0"/>
<evidence type="ECO:0008006" key="2">
    <source>
        <dbReference type="Google" id="ProtNLM"/>
    </source>
</evidence>
<accession>A0AB39TVT0</accession>
<reference evidence="1" key="1">
    <citation type="submission" date="2024-07" db="EMBL/GenBank/DDBJ databases">
        <authorList>
            <person name="Yu S.T."/>
        </authorList>
    </citation>
    <scope>NUCLEOTIDE SEQUENCE</scope>
    <source>
        <strain evidence="1">Y1</strain>
    </source>
</reference>
<sequence>MRRYARAGSVDEVLVKVVNRSTLLDDFKSCLHQRWNEGCQLHREVQALG</sequence>
<proteinExistence type="predicted"/>